<dbReference type="InterPro" id="IPR029069">
    <property type="entry name" value="HotDog_dom_sf"/>
</dbReference>
<dbReference type="InterPro" id="IPR006683">
    <property type="entry name" value="Thioestr_dom"/>
</dbReference>
<sequence>MIGSVLTTGAYPPGARGAQAGPHGRQLGAYSGRMEKTLTTEAPSTTTDVSSARFPEHLPAALTEILQGHGCVPDALYAKLGMEVTEASAERVAGSMPVAGNTQPYSMLHGGASLAFAETLASIAAVLHAGPSRVAYGAEVSATHHRAARSGVVHGEAVALHRGLSSVTYEVAIRDDKGRRLCSARVTCGVRRR</sequence>
<keyword evidence="6" id="KW-1185">Reference proteome</keyword>
<evidence type="ECO:0000256" key="2">
    <source>
        <dbReference type="ARBA" id="ARBA00022801"/>
    </source>
</evidence>
<comment type="caution">
    <text evidence="5">The sequence shown here is derived from an EMBL/GenBank/DDBJ whole genome shotgun (WGS) entry which is preliminary data.</text>
</comment>
<dbReference type="Gene3D" id="3.10.129.10">
    <property type="entry name" value="Hotdog Thioesterase"/>
    <property type="match status" value="1"/>
</dbReference>
<feature type="region of interest" description="Disordered" evidence="3">
    <location>
        <begin position="1"/>
        <end position="28"/>
    </location>
</feature>
<protein>
    <recommendedName>
        <fullName evidence="4">Thioesterase domain-containing protein</fullName>
    </recommendedName>
</protein>
<dbReference type="PANTHER" id="PTHR43240">
    <property type="entry name" value="1,4-DIHYDROXY-2-NAPHTHOYL-COA THIOESTERASE 1"/>
    <property type="match status" value="1"/>
</dbReference>
<dbReference type="PANTHER" id="PTHR43240:SF5">
    <property type="entry name" value="1,4-DIHYDROXY-2-NAPHTHOYL-COA THIOESTERASE 1"/>
    <property type="match status" value="1"/>
</dbReference>
<dbReference type="EMBL" id="BAAAXZ010000017">
    <property type="protein sequence ID" value="GAA2911291.1"/>
    <property type="molecule type" value="Genomic_DNA"/>
</dbReference>
<dbReference type="InterPro" id="IPR003736">
    <property type="entry name" value="PAAI_dom"/>
</dbReference>
<evidence type="ECO:0000256" key="1">
    <source>
        <dbReference type="ARBA" id="ARBA00008324"/>
    </source>
</evidence>
<comment type="similarity">
    <text evidence="1">Belongs to the thioesterase PaaI family.</text>
</comment>
<gene>
    <name evidence="5" type="ORF">GCM10020221_03830</name>
</gene>
<reference evidence="5 6" key="1">
    <citation type="journal article" date="2019" name="Int. J. Syst. Evol. Microbiol.">
        <title>The Global Catalogue of Microorganisms (GCM) 10K type strain sequencing project: providing services to taxonomists for standard genome sequencing and annotation.</title>
        <authorList>
            <consortium name="The Broad Institute Genomics Platform"/>
            <consortium name="The Broad Institute Genome Sequencing Center for Infectious Disease"/>
            <person name="Wu L."/>
            <person name="Ma J."/>
        </authorList>
    </citation>
    <scope>NUCLEOTIDE SEQUENCE [LARGE SCALE GENOMIC DNA]</scope>
    <source>
        <strain evidence="5 6">JCM 4087</strain>
    </source>
</reference>
<organism evidence="5 6">
    <name type="scientific">Streptomyces thioluteus</name>
    <dbReference type="NCBI Taxonomy" id="66431"/>
    <lineage>
        <taxon>Bacteria</taxon>
        <taxon>Bacillati</taxon>
        <taxon>Actinomycetota</taxon>
        <taxon>Actinomycetes</taxon>
        <taxon>Kitasatosporales</taxon>
        <taxon>Streptomycetaceae</taxon>
        <taxon>Streptomyces</taxon>
    </lineage>
</organism>
<evidence type="ECO:0000313" key="5">
    <source>
        <dbReference type="EMBL" id="GAA2911291.1"/>
    </source>
</evidence>
<accession>A0ABN3WE92</accession>
<dbReference type="NCBIfam" id="TIGR00369">
    <property type="entry name" value="unchar_dom_1"/>
    <property type="match status" value="1"/>
</dbReference>
<dbReference type="Proteomes" id="UP001501102">
    <property type="component" value="Unassembled WGS sequence"/>
</dbReference>
<keyword evidence="2" id="KW-0378">Hydrolase</keyword>
<evidence type="ECO:0000256" key="3">
    <source>
        <dbReference type="SAM" id="MobiDB-lite"/>
    </source>
</evidence>
<dbReference type="Pfam" id="PF03061">
    <property type="entry name" value="4HBT"/>
    <property type="match status" value="1"/>
</dbReference>
<evidence type="ECO:0000259" key="4">
    <source>
        <dbReference type="Pfam" id="PF03061"/>
    </source>
</evidence>
<name>A0ABN3WE92_STRTU</name>
<evidence type="ECO:0000313" key="6">
    <source>
        <dbReference type="Proteomes" id="UP001501102"/>
    </source>
</evidence>
<dbReference type="SUPFAM" id="SSF54637">
    <property type="entry name" value="Thioesterase/thiol ester dehydrase-isomerase"/>
    <property type="match status" value="1"/>
</dbReference>
<proteinExistence type="inferred from homology"/>
<feature type="domain" description="Thioesterase" evidence="4">
    <location>
        <begin position="107"/>
        <end position="182"/>
    </location>
</feature>
<dbReference type="CDD" id="cd03443">
    <property type="entry name" value="PaaI_thioesterase"/>
    <property type="match status" value="1"/>
</dbReference>